<dbReference type="InterPro" id="IPR009030">
    <property type="entry name" value="Growth_fac_rcpt_cys_sf"/>
</dbReference>
<protein>
    <recommendedName>
        <fullName evidence="2 15">Receptor protein-tyrosine kinase</fullName>
        <ecNumber evidence="2 15">2.7.10.1</ecNumber>
    </recommendedName>
</protein>
<keyword evidence="4 15" id="KW-0808">Transferase</keyword>
<evidence type="ECO:0000256" key="10">
    <source>
        <dbReference type="ARBA" id="ARBA00023136"/>
    </source>
</evidence>
<dbReference type="PROSITE" id="PS00109">
    <property type="entry name" value="PROTEIN_KINASE_TYR"/>
    <property type="match status" value="1"/>
</dbReference>
<dbReference type="FunFam" id="3.30.200.20:FF:000422">
    <property type="entry name" value="Receptor protein-tyrosine kinase"/>
    <property type="match status" value="1"/>
</dbReference>
<comment type="subcellular location">
    <subcellularLocation>
        <location evidence="1">Membrane</location>
        <topology evidence="1">Single-pass type I membrane protein</topology>
    </subcellularLocation>
</comment>
<dbReference type="PRINTS" id="PR00109">
    <property type="entry name" value="TYRKINASE"/>
</dbReference>
<dbReference type="GO" id="GO:0008284">
    <property type="term" value="P:positive regulation of cell population proliferation"/>
    <property type="evidence" value="ECO:0007669"/>
    <property type="project" value="TreeGrafter"/>
</dbReference>
<evidence type="ECO:0000313" key="23">
    <source>
        <dbReference type="Proteomes" id="UP001208570"/>
    </source>
</evidence>
<evidence type="ECO:0000256" key="12">
    <source>
        <dbReference type="ARBA" id="ARBA00023170"/>
    </source>
</evidence>
<evidence type="ECO:0000256" key="11">
    <source>
        <dbReference type="ARBA" id="ARBA00023137"/>
    </source>
</evidence>
<feature type="transmembrane region" description="Helical" evidence="20">
    <location>
        <begin position="873"/>
        <end position="892"/>
    </location>
</feature>
<evidence type="ECO:0000256" key="9">
    <source>
        <dbReference type="ARBA" id="ARBA00022989"/>
    </source>
</evidence>
<evidence type="ECO:0000259" key="21">
    <source>
        <dbReference type="PROSITE" id="PS50011"/>
    </source>
</evidence>
<evidence type="ECO:0000256" key="3">
    <source>
        <dbReference type="ARBA" id="ARBA00022553"/>
    </source>
</evidence>
<evidence type="ECO:0000256" key="16">
    <source>
        <dbReference type="PIRSR" id="PIRSR000619-1"/>
    </source>
</evidence>
<evidence type="ECO:0000256" key="19">
    <source>
        <dbReference type="SAM" id="MobiDB-lite"/>
    </source>
</evidence>
<dbReference type="GO" id="GO:0043235">
    <property type="term" value="C:receptor complex"/>
    <property type="evidence" value="ECO:0007669"/>
    <property type="project" value="TreeGrafter"/>
</dbReference>
<feature type="region of interest" description="Disordered" evidence="19">
    <location>
        <begin position="1154"/>
        <end position="1190"/>
    </location>
</feature>
<dbReference type="SMART" id="SM00261">
    <property type="entry name" value="FU"/>
    <property type="match status" value="6"/>
</dbReference>
<dbReference type="PIRSF" id="PIRSF000619">
    <property type="entry name" value="TyrPK_EGF-R"/>
    <property type="match status" value="1"/>
</dbReference>
<dbReference type="FunFam" id="2.10.220.10:FF:000002">
    <property type="entry name" value="Receptor protein-tyrosine kinase"/>
    <property type="match status" value="1"/>
</dbReference>
<evidence type="ECO:0000313" key="22">
    <source>
        <dbReference type="EMBL" id="KAK2170168.1"/>
    </source>
</evidence>
<dbReference type="InterPro" id="IPR000719">
    <property type="entry name" value="Prot_kinase_dom"/>
</dbReference>
<dbReference type="InterPro" id="IPR008266">
    <property type="entry name" value="Tyr_kinase_AS"/>
</dbReference>
<dbReference type="Proteomes" id="UP001208570">
    <property type="component" value="Unassembled WGS sequence"/>
</dbReference>
<dbReference type="CDD" id="cd05057">
    <property type="entry name" value="PTKc_EGFR_like"/>
    <property type="match status" value="1"/>
</dbReference>
<evidence type="ECO:0000256" key="2">
    <source>
        <dbReference type="ARBA" id="ARBA00011902"/>
    </source>
</evidence>
<keyword evidence="3" id="KW-0597">Phosphoprotein</keyword>
<evidence type="ECO:0000256" key="14">
    <source>
        <dbReference type="ARBA" id="ARBA00051243"/>
    </source>
</evidence>
<evidence type="ECO:0000256" key="20">
    <source>
        <dbReference type="SAM" id="Phobius"/>
    </source>
</evidence>
<dbReference type="Gene3D" id="2.10.220.10">
    <property type="entry name" value="Hormone Receptor, Insulin-like Growth Factor Receptor 1, Chain A, domain 2"/>
    <property type="match status" value="3"/>
</dbReference>
<evidence type="ECO:0000256" key="5">
    <source>
        <dbReference type="ARBA" id="ARBA00022692"/>
    </source>
</evidence>
<feature type="compositionally biased region" description="Low complexity" evidence="19">
    <location>
        <begin position="1169"/>
        <end position="1178"/>
    </location>
</feature>
<dbReference type="EC" id="2.7.10.1" evidence="2 15"/>
<dbReference type="Gene3D" id="3.80.20.20">
    <property type="entry name" value="Receptor L-domain"/>
    <property type="match status" value="2"/>
</dbReference>
<dbReference type="Pfam" id="PF07714">
    <property type="entry name" value="PK_Tyr_Ser-Thr"/>
    <property type="match status" value="1"/>
</dbReference>
<dbReference type="SMART" id="SM00219">
    <property type="entry name" value="TyrKc"/>
    <property type="match status" value="1"/>
</dbReference>
<dbReference type="InterPro" id="IPR006211">
    <property type="entry name" value="Furin-like_Cys-rich_dom"/>
</dbReference>
<dbReference type="InterPro" id="IPR017441">
    <property type="entry name" value="Protein_kinase_ATP_BS"/>
</dbReference>
<feature type="domain" description="Protein kinase" evidence="21">
    <location>
        <begin position="816"/>
        <end position="1073"/>
    </location>
</feature>
<evidence type="ECO:0000256" key="4">
    <source>
        <dbReference type="ARBA" id="ARBA00022679"/>
    </source>
</evidence>
<evidence type="ECO:0000256" key="18">
    <source>
        <dbReference type="PROSITE-ProRule" id="PRU10141"/>
    </source>
</evidence>
<dbReference type="InterPro" id="IPR020635">
    <property type="entry name" value="Tyr_kinase_cat_dom"/>
</dbReference>
<dbReference type="InterPro" id="IPR006212">
    <property type="entry name" value="Furin_repeat"/>
</dbReference>
<dbReference type="InterPro" id="IPR000494">
    <property type="entry name" value="Rcpt_L-dom"/>
</dbReference>
<keyword evidence="11 15" id="KW-0829">Tyrosine-protein kinase</keyword>
<dbReference type="SUPFAM" id="SSF56112">
    <property type="entry name" value="Protein kinase-like (PK-like)"/>
    <property type="match status" value="1"/>
</dbReference>
<dbReference type="PANTHER" id="PTHR24416">
    <property type="entry name" value="TYROSINE-PROTEIN KINASE RECEPTOR"/>
    <property type="match status" value="1"/>
</dbReference>
<evidence type="ECO:0000256" key="15">
    <source>
        <dbReference type="PIRNR" id="PIRNR000619"/>
    </source>
</evidence>
<evidence type="ECO:0000256" key="1">
    <source>
        <dbReference type="ARBA" id="ARBA00004479"/>
    </source>
</evidence>
<keyword evidence="9 20" id="KW-1133">Transmembrane helix</keyword>
<keyword evidence="10 15" id="KW-0472">Membrane</keyword>
<feature type="compositionally biased region" description="Basic and acidic residues" evidence="19">
    <location>
        <begin position="1154"/>
        <end position="1168"/>
    </location>
</feature>
<dbReference type="GO" id="GO:0005524">
    <property type="term" value="F:ATP binding"/>
    <property type="evidence" value="ECO:0007669"/>
    <property type="project" value="UniProtKB-UniRule"/>
</dbReference>
<feature type="transmembrane region" description="Helical" evidence="20">
    <location>
        <begin position="745"/>
        <end position="770"/>
    </location>
</feature>
<keyword evidence="13" id="KW-0325">Glycoprotein</keyword>
<dbReference type="GO" id="GO:0022008">
    <property type="term" value="P:neurogenesis"/>
    <property type="evidence" value="ECO:0007669"/>
    <property type="project" value="TreeGrafter"/>
</dbReference>
<evidence type="ECO:0000256" key="7">
    <source>
        <dbReference type="ARBA" id="ARBA00022777"/>
    </source>
</evidence>
<evidence type="ECO:0000256" key="6">
    <source>
        <dbReference type="ARBA" id="ARBA00022741"/>
    </source>
</evidence>
<dbReference type="Pfam" id="PF01030">
    <property type="entry name" value="Recep_L_domain"/>
    <property type="match status" value="2"/>
</dbReference>
<sequence>MYTNCTYVEGNLELVFLTDPDYDLSFLQDIEEVSGYVLIFNVYTSRIPLSGMRIIRGTNLYKPEGEDKGYSLYIAFNYDPSNSGTGMKELDFVSLNEILAGSVFLFNNNQLCYENTIHWDDILSGEGADFTHHRDSKDPHRSCGDCDPACFQNKTGMAHCWGEGPQMCQRLNRVICSPQCDGRCYGDTPQDCCHRECAGGCNGPLPTQCWACLHFDNSGKCEAYCPPEMVYNPKTFQMEPNPDVKYAYGSKCVEECPAHLVQYKGACIQDCGHGMMVKDRKCVECDGPCPKTCLVNKAITSQTVGNLLQCTVIKGSLIIYQHSFDGDPRFNIPEMHPSELSVLDSVREVTGYVKIQGQHDDFKDLSFLRNLKSINGRQLDEHKASLHIVKTSLESLNLQSLKTIKNGRVLFLDNRHLCYADLINWTSILEPGFREIVAKNADQNWCETNKQRCDSQCTSDGCWGPGDNNCLHCANFHLNNKICLQDCSSSKESNLYQATNKECKLCHPECKDGCFGAGPGNCTHCRHVKDGPFCKRRCPESKYADSNGICQSCHPNCDKNCTGPRNILGEGGCNTCSLAILDDVGNVTECLPKGGFCPDGFYKKGATSGPMMHKMVCKACHEECKICIAYSVSTAYCLECVNYEEEGKCVSNCSTHHYADNVNSKCLPCHDTCTQCRGPTHSNCLDCQSYKIYWDILHRDRNPRFNCSHTCPEAYHVKLPDFGENKETVCVTSSQARILTGKKNISLIVGVVVATMGLIILAVIIVVCVCKQRSKLEENKLRLTARMSGLDESEPLTPTDAKPDMATLRLIKESELRRGNIIGSGAFGTVYKGFWIPEGETVKIPVAIKVLQEGTSPSLNKELLEEARIMASVYHACCIRILAVCMTTQMMLVTQLMPLGCLLEYVRKNKMNIGSKVLLNWCTQIARGMTYLEERQIVHRDLAARNVLVQSPGQVKITDFGLAKLLDYNEEEFHASGGKMPIKWLALECIQHRIFTHKSDVWSFGVTIWELFTYGQRPYESVRARDIPDLLEKGERLPQPSICTIDVYMIMIKCWMLDADSRPSFKELADEFAKMARDPGRYLVIQGDKLMRLPSHNQDTKDILRNMSIASDTPEDFRIIEADDYLQPRATMLEPPPQTPPHHVNMNGKLEGIREDSKDSSTYDERHNTTTNTSLSTSAGSHEGSRERDYPAMACGRREKKYSGLEAAAAARRHRDTAPDGRDSMSSRYCSDPCRVPPEHWDKDMLDNEYPDMPAPPTPIEAKVNDLDIRLPVDENDYLQPKSSNPRAYMELMDGPDYMPADENSNPATVSGYSAKPDPVSQPSQYMDMSSPIHNAIDNPEYFDRPDDDSVFPSININDVKSQKQPVQLQNVDSGHNYYNDFGLPSSTAHPSTVLPTVFNDPRNESMV</sequence>
<keyword evidence="12 15" id="KW-0675">Receptor</keyword>
<dbReference type="GO" id="GO:0038127">
    <property type="term" value="P:ERBB signaling pathway"/>
    <property type="evidence" value="ECO:0007669"/>
    <property type="project" value="UniProtKB-ARBA"/>
</dbReference>
<dbReference type="EMBL" id="JAODUP010000004">
    <property type="protein sequence ID" value="KAK2170168.1"/>
    <property type="molecule type" value="Genomic_DNA"/>
</dbReference>
<dbReference type="Gene3D" id="3.30.200.20">
    <property type="entry name" value="Phosphorylase Kinase, domain 1"/>
    <property type="match status" value="1"/>
</dbReference>
<evidence type="ECO:0000256" key="8">
    <source>
        <dbReference type="ARBA" id="ARBA00022840"/>
    </source>
</evidence>
<dbReference type="PROSITE" id="PS50011">
    <property type="entry name" value="PROTEIN_KINASE_DOM"/>
    <property type="match status" value="1"/>
</dbReference>
<keyword evidence="23" id="KW-1185">Reference proteome</keyword>
<reference evidence="22" key="1">
    <citation type="journal article" date="2023" name="Mol. Biol. Evol.">
        <title>Third-Generation Sequencing Reveals the Adaptive Role of the Epigenome in Three Deep-Sea Polychaetes.</title>
        <authorList>
            <person name="Perez M."/>
            <person name="Aroh O."/>
            <person name="Sun Y."/>
            <person name="Lan Y."/>
            <person name="Juniper S.K."/>
            <person name="Young C.R."/>
            <person name="Angers B."/>
            <person name="Qian P.Y."/>
        </authorList>
    </citation>
    <scope>NUCLEOTIDE SEQUENCE</scope>
    <source>
        <strain evidence="22">P08H-3</strain>
    </source>
</reference>
<feature type="binding site" evidence="17 18">
    <location>
        <position position="849"/>
    </location>
    <ligand>
        <name>ATP</name>
        <dbReference type="ChEBI" id="CHEBI:30616"/>
    </ligand>
</feature>
<dbReference type="InterPro" id="IPR011009">
    <property type="entry name" value="Kinase-like_dom_sf"/>
</dbReference>
<dbReference type="SUPFAM" id="SSF52058">
    <property type="entry name" value="L domain-like"/>
    <property type="match status" value="2"/>
</dbReference>
<dbReference type="InterPro" id="IPR001245">
    <property type="entry name" value="Ser-Thr/Tyr_kinase_cat_dom"/>
</dbReference>
<gene>
    <name evidence="22" type="ORF">LSH36_4g20000</name>
</gene>
<feature type="compositionally biased region" description="Basic and acidic residues" evidence="19">
    <location>
        <begin position="1216"/>
        <end position="1225"/>
    </location>
</feature>
<feature type="active site" description="Proton acceptor" evidence="16">
    <location>
        <position position="941"/>
    </location>
</feature>
<dbReference type="InterPro" id="IPR050122">
    <property type="entry name" value="RTK"/>
</dbReference>
<comment type="similarity">
    <text evidence="15">Belongs to the protein kinase superfamily. Tyr protein kinase family. EGF receptor subfamily.</text>
</comment>
<dbReference type="CDD" id="cd00064">
    <property type="entry name" value="FU"/>
    <property type="match status" value="5"/>
</dbReference>
<dbReference type="SUPFAM" id="SSF57184">
    <property type="entry name" value="Growth factor receptor domain"/>
    <property type="match status" value="3"/>
</dbReference>
<keyword evidence="7 15" id="KW-0418">Kinase</keyword>
<dbReference type="FunFam" id="1.10.510.10:FF:000233">
    <property type="entry name" value="receptor tyrosine-protein kinase erbB-3"/>
    <property type="match status" value="1"/>
</dbReference>
<feature type="region of interest" description="Disordered" evidence="19">
    <location>
        <begin position="1206"/>
        <end position="1230"/>
    </location>
</feature>
<dbReference type="GO" id="GO:0009925">
    <property type="term" value="C:basal plasma membrane"/>
    <property type="evidence" value="ECO:0007669"/>
    <property type="project" value="TreeGrafter"/>
</dbReference>
<proteinExistence type="inferred from homology"/>
<dbReference type="InterPro" id="IPR032778">
    <property type="entry name" value="GF_recep_IV"/>
</dbReference>
<evidence type="ECO:0000256" key="13">
    <source>
        <dbReference type="ARBA" id="ARBA00023180"/>
    </source>
</evidence>
<comment type="catalytic activity">
    <reaction evidence="14">
        <text>L-tyrosyl-[protein] + ATP = O-phospho-L-tyrosyl-[protein] + ADP + H(+)</text>
        <dbReference type="Rhea" id="RHEA:10596"/>
        <dbReference type="Rhea" id="RHEA-COMP:10136"/>
        <dbReference type="Rhea" id="RHEA-COMP:20101"/>
        <dbReference type="ChEBI" id="CHEBI:15378"/>
        <dbReference type="ChEBI" id="CHEBI:30616"/>
        <dbReference type="ChEBI" id="CHEBI:46858"/>
        <dbReference type="ChEBI" id="CHEBI:61978"/>
        <dbReference type="ChEBI" id="CHEBI:456216"/>
        <dbReference type="EC" id="2.7.10.1"/>
    </reaction>
</comment>
<dbReference type="GO" id="GO:0009966">
    <property type="term" value="P:regulation of signal transduction"/>
    <property type="evidence" value="ECO:0007669"/>
    <property type="project" value="UniProtKB-ARBA"/>
</dbReference>
<name>A0AAD9NIV4_9ANNE</name>
<dbReference type="FunFam" id="2.10.220.10:FF:000001">
    <property type="entry name" value="Receptor protein-tyrosine kinase"/>
    <property type="match status" value="1"/>
</dbReference>
<dbReference type="Gene3D" id="1.10.510.10">
    <property type="entry name" value="Transferase(Phosphotransferase) domain 1"/>
    <property type="match status" value="1"/>
</dbReference>
<dbReference type="GO" id="GO:0004714">
    <property type="term" value="F:transmembrane receptor protein tyrosine kinase activity"/>
    <property type="evidence" value="ECO:0007669"/>
    <property type="project" value="UniProtKB-EC"/>
</dbReference>
<evidence type="ECO:0000256" key="17">
    <source>
        <dbReference type="PIRSR" id="PIRSR000619-2"/>
    </source>
</evidence>
<keyword evidence="8 15" id="KW-0067">ATP-binding</keyword>
<dbReference type="InterPro" id="IPR036941">
    <property type="entry name" value="Rcpt_L-dom_sf"/>
</dbReference>
<keyword evidence="5 20" id="KW-0812">Transmembrane</keyword>
<accession>A0AAD9NIV4</accession>
<dbReference type="Pfam" id="PF00757">
    <property type="entry name" value="Furin-like"/>
    <property type="match status" value="1"/>
</dbReference>
<comment type="caution">
    <text evidence="22">The sequence shown here is derived from an EMBL/GenBank/DDBJ whole genome shotgun (WGS) entry which is preliminary data.</text>
</comment>
<dbReference type="InterPro" id="IPR016245">
    <property type="entry name" value="Tyr_kinase_EGF/ERB/XmrK_rcpt"/>
</dbReference>
<organism evidence="22 23">
    <name type="scientific">Paralvinella palmiformis</name>
    <dbReference type="NCBI Taxonomy" id="53620"/>
    <lineage>
        <taxon>Eukaryota</taxon>
        <taxon>Metazoa</taxon>
        <taxon>Spiralia</taxon>
        <taxon>Lophotrochozoa</taxon>
        <taxon>Annelida</taxon>
        <taxon>Polychaeta</taxon>
        <taxon>Sedentaria</taxon>
        <taxon>Canalipalpata</taxon>
        <taxon>Terebellida</taxon>
        <taxon>Terebelliformia</taxon>
        <taxon>Alvinellidae</taxon>
        <taxon>Paralvinella</taxon>
    </lineage>
</organism>
<dbReference type="PANTHER" id="PTHR24416:SF566">
    <property type="entry name" value="EPIDERMAL GROWTH FACTOR RECEPTOR"/>
    <property type="match status" value="1"/>
</dbReference>
<dbReference type="GO" id="GO:0043066">
    <property type="term" value="P:negative regulation of apoptotic process"/>
    <property type="evidence" value="ECO:0007669"/>
    <property type="project" value="TreeGrafter"/>
</dbReference>
<dbReference type="Pfam" id="PF14843">
    <property type="entry name" value="GF_recep_IV"/>
    <property type="match status" value="1"/>
</dbReference>
<keyword evidence="6 15" id="KW-0547">Nucleotide-binding</keyword>
<dbReference type="PROSITE" id="PS00107">
    <property type="entry name" value="PROTEIN_KINASE_ATP"/>
    <property type="match status" value="1"/>
</dbReference>